<evidence type="ECO:0000313" key="12">
    <source>
        <dbReference type="EMBL" id="SEK49495.1"/>
    </source>
</evidence>
<dbReference type="OrthoDB" id="9801421at2"/>
<keyword evidence="7" id="KW-0720">Serine protease</keyword>
<dbReference type="SUPFAM" id="SSF50993">
    <property type="entry name" value="Peptidase/esterase 'gauge' domain"/>
    <property type="match status" value="1"/>
</dbReference>
<dbReference type="SUPFAM" id="SSF53474">
    <property type="entry name" value="alpha/beta-Hydrolases"/>
    <property type="match status" value="1"/>
</dbReference>
<evidence type="ECO:0000256" key="6">
    <source>
        <dbReference type="ARBA" id="ARBA00022801"/>
    </source>
</evidence>
<gene>
    <name evidence="12" type="ORF">SAMN04487910_0655</name>
</gene>
<evidence type="ECO:0000256" key="1">
    <source>
        <dbReference type="ARBA" id="ARBA00004418"/>
    </source>
</evidence>
<comment type="similarity">
    <text evidence="2">Belongs to the peptidase S9A family.</text>
</comment>
<dbReference type="InterPro" id="IPR002470">
    <property type="entry name" value="Peptidase_S9A"/>
</dbReference>
<dbReference type="GO" id="GO:0004252">
    <property type="term" value="F:serine-type endopeptidase activity"/>
    <property type="evidence" value="ECO:0007669"/>
    <property type="project" value="InterPro"/>
</dbReference>
<accession>A0A1H7HMN3</accession>
<keyword evidence="4" id="KW-0732">Signal</keyword>
<evidence type="ECO:0000256" key="4">
    <source>
        <dbReference type="ARBA" id="ARBA00022729"/>
    </source>
</evidence>
<reference evidence="12 13" key="1">
    <citation type="submission" date="2016-10" db="EMBL/GenBank/DDBJ databases">
        <authorList>
            <person name="de Groot N.N."/>
        </authorList>
    </citation>
    <scope>NUCLEOTIDE SEQUENCE [LARGE SCALE GENOMIC DNA]</scope>
    <source>
        <strain evidence="12 13">DSM 25232</strain>
    </source>
</reference>
<dbReference type="PRINTS" id="PR00862">
    <property type="entry name" value="PROLIGOPTASE"/>
</dbReference>
<evidence type="ECO:0000256" key="7">
    <source>
        <dbReference type="ARBA" id="ARBA00022825"/>
    </source>
</evidence>
<dbReference type="Proteomes" id="UP000198521">
    <property type="component" value="Unassembled WGS sequence"/>
</dbReference>
<dbReference type="PANTHER" id="PTHR11757:SF19">
    <property type="entry name" value="PROLYL ENDOPEPTIDASE-LIKE"/>
    <property type="match status" value="1"/>
</dbReference>
<protein>
    <recommendedName>
        <fullName evidence="9">Proline-specific endopeptidase</fullName>
    </recommendedName>
</protein>
<dbReference type="Gene3D" id="2.130.10.120">
    <property type="entry name" value="Prolyl oligopeptidase, N-terminal domain"/>
    <property type="match status" value="1"/>
</dbReference>
<keyword evidence="13" id="KW-1185">Reference proteome</keyword>
<dbReference type="PROSITE" id="PS51257">
    <property type="entry name" value="PROKAR_LIPOPROTEIN"/>
    <property type="match status" value="1"/>
</dbReference>
<dbReference type="InterPro" id="IPR023302">
    <property type="entry name" value="Pept_S9A_N"/>
</dbReference>
<evidence type="ECO:0000256" key="8">
    <source>
        <dbReference type="ARBA" id="ARBA00060121"/>
    </source>
</evidence>
<evidence type="ECO:0000259" key="11">
    <source>
        <dbReference type="Pfam" id="PF02897"/>
    </source>
</evidence>
<dbReference type="GO" id="GO:0042597">
    <property type="term" value="C:periplasmic space"/>
    <property type="evidence" value="ECO:0007669"/>
    <property type="project" value="UniProtKB-SubCell"/>
</dbReference>
<dbReference type="InterPro" id="IPR051543">
    <property type="entry name" value="Serine_Peptidase_S9A"/>
</dbReference>
<comment type="function">
    <text evidence="8">Cleaves peptide bonds on the C-terminal side of prolyl residues within peptides that are up to approximately 30 amino acids long. Has an absolute requirement for an X-Pro bond in the trans configuration immediately preceding the Pro-Y scissible bond.</text>
</comment>
<dbReference type="InterPro" id="IPR029058">
    <property type="entry name" value="AB_hydrolase_fold"/>
</dbReference>
<dbReference type="RefSeq" id="WP_091405497.1">
    <property type="nucleotide sequence ID" value="NZ_FOAB01000001.1"/>
</dbReference>
<keyword evidence="6" id="KW-0378">Hydrolase</keyword>
<dbReference type="Pfam" id="PF02897">
    <property type="entry name" value="Peptidase_S9_N"/>
    <property type="match status" value="1"/>
</dbReference>
<dbReference type="Pfam" id="PF00326">
    <property type="entry name" value="Peptidase_S9"/>
    <property type="match status" value="1"/>
</dbReference>
<sequence>MKTNIINLFLIVSVLFIACNKTEEEKTKVKQKPHQSLEAPVAKKIAEELKAHEDTRIDNYFWMRLSDDQKNAEAPDARTQDVLDYLNAENDYKDAAMKHTDSLQKTLFDEIVGRIKKDDSTVPYSDNGYSYYWRFEKGMDYALYCRKKLEDKAKEEIMLNGPEMAEGLNYFGMGARSVSPDNKMISYGVDTVSRRRYTIYFKDLINDKVLSDKLVNTTGSVAWANDNKTVFYTSKDSITLRANKIYKHVLGTDQSQDVLIFNEEDDTFSTFVYKSRSDKYIISGSDQTLSTEYRYLDADTPNGEWKVIQPREKELEYSVAHFGDHFYIRTNLDAKNFKLVKTPINATTKENWVDVIPHRDDILLQGFTAFKNHLVLNERKNGLSTIRVRKWEGNDDHYISFNDPAYYTSTNINMDFDTNIVRYSYSSLTTPSSLIDYNMDTKEQKVLKQQEVLDPNFSKDNYVSERLYATSRDGVKVPISLVYKKGTQKNASTPLLLYSYGSYGSSTEPYFSSTRLSLLDRGFVFAMAHIRGGQEMGRYWYEDGKLLKKKNTFTDFIDVGDYLVKEGYTSPDHMYALGGSAGGLLMGAVLNMKPELWNGVVAAVPFVDVISTMMDETIPLTTFEFDEWGNPKNKEYYDYMKSYSPYDNVEAKDYPNILITTGYWDSQVQYWEPAKWIAKLRELKTDDNLLIMDCDMETGHGGASGRFERYKSVALEYAFMLDLEGIEK</sequence>
<organism evidence="12 13">
    <name type="scientific">Aquimarina amphilecti</name>
    <dbReference type="NCBI Taxonomy" id="1038014"/>
    <lineage>
        <taxon>Bacteria</taxon>
        <taxon>Pseudomonadati</taxon>
        <taxon>Bacteroidota</taxon>
        <taxon>Flavobacteriia</taxon>
        <taxon>Flavobacteriales</taxon>
        <taxon>Flavobacteriaceae</taxon>
        <taxon>Aquimarina</taxon>
    </lineage>
</organism>
<feature type="domain" description="Peptidase S9A N-terminal" evidence="11">
    <location>
        <begin position="41"/>
        <end position="450"/>
    </location>
</feature>
<feature type="domain" description="Peptidase S9 prolyl oligopeptidase catalytic" evidence="10">
    <location>
        <begin position="510"/>
        <end position="721"/>
    </location>
</feature>
<dbReference type="EMBL" id="FOAB01000001">
    <property type="protein sequence ID" value="SEK49495.1"/>
    <property type="molecule type" value="Genomic_DNA"/>
</dbReference>
<keyword evidence="5" id="KW-0574">Periplasm</keyword>
<dbReference type="GO" id="GO:0006508">
    <property type="term" value="P:proteolysis"/>
    <property type="evidence" value="ECO:0007669"/>
    <property type="project" value="UniProtKB-KW"/>
</dbReference>
<evidence type="ECO:0000313" key="13">
    <source>
        <dbReference type="Proteomes" id="UP000198521"/>
    </source>
</evidence>
<proteinExistence type="inferred from homology"/>
<name>A0A1H7HMN3_AQUAM</name>
<evidence type="ECO:0000256" key="9">
    <source>
        <dbReference type="ARBA" id="ARBA00081187"/>
    </source>
</evidence>
<keyword evidence="3" id="KW-0645">Protease</keyword>
<evidence type="ECO:0000256" key="3">
    <source>
        <dbReference type="ARBA" id="ARBA00022670"/>
    </source>
</evidence>
<dbReference type="PANTHER" id="PTHR11757">
    <property type="entry name" value="PROTEASE FAMILY S9A OLIGOPEPTIDASE"/>
    <property type="match status" value="1"/>
</dbReference>
<evidence type="ECO:0000259" key="10">
    <source>
        <dbReference type="Pfam" id="PF00326"/>
    </source>
</evidence>
<dbReference type="InterPro" id="IPR001375">
    <property type="entry name" value="Peptidase_S9_cat"/>
</dbReference>
<comment type="subcellular location">
    <subcellularLocation>
        <location evidence="1">Periplasm</location>
    </subcellularLocation>
</comment>
<dbReference type="AlphaFoldDB" id="A0A1H7HMN3"/>
<evidence type="ECO:0000256" key="2">
    <source>
        <dbReference type="ARBA" id="ARBA00005228"/>
    </source>
</evidence>
<dbReference type="FunFam" id="3.40.50.1820:FF:000005">
    <property type="entry name" value="Prolyl endopeptidase"/>
    <property type="match status" value="1"/>
</dbReference>
<dbReference type="Gene3D" id="3.40.50.1820">
    <property type="entry name" value="alpha/beta hydrolase"/>
    <property type="match status" value="1"/>
</dbReference>
<evidence type="ECO:0000256" key="5">
    <source>
        <dbReference type="ARBA" id="ARBA00022764"/>
    </source>
</evidence>